<protein>
    <submittedName>
        <fullName evidence="1">Uncharacterized protein</fullName>
    </submittedName>
</protein>
<dbReference type="AlphaFoldDB" id="A0A0E9WMK1"/>
<accession>A0A0E9WMK1</accession>
<name>A0A0E9WMK1_ANGAN</name>
<sequence length="107" mass="12371">MLRTMVNLGKPQSPYYFCGQKPRSFFFHPPTTTQDFLIFNHFFPMSAVNLCSSPNHDLVLMPLLVWCLGMCVHRTSTNYFLNDHLGFCESVFVSVLVFDLPYCCALY</sequence>
<proteinExistence type="predicted"/>
<reference evidence="1" key="2">
    <citation type="journal article" date="2015" name="Fish Shellfish Immunol.">
        <title>Early steps in the European eel (Anguilla anguilla)-Vibrio vulnificus interaction in the gills: Role of the RtxA13 toxin.</title>
        <authorList>
            <person name="Callol A."/>
            <person name="Pajuelo D."/>
            <person name="Ebbesson L."/>
            <person name="Teles M."/>
            <person name="MacKenzie S."/>
            <person name="Amaro C."/>
        </authorList>
    </citation>
    <scope>NUCLEOTIDE SEQUENCE</scope>
</reference>
<organism evidence="1">
    <name type="scientific">Anguilla anguilla</name>
    <name type="common">European freshwater eel</name>
    <name type="synonym">Muraena anguilla</name>
    <dbReference type="NCBI Taxonomy" id="7936"/>
    <lineage>
        <taxon>Eukaryota</taxon>
        <taxon>Metazoa</taxon>
        <taxon>Chordata</taxon>
        <taxon>Craniata</taxon>
        <taxon>Vertebrata</taxon>
        <taxon>Euteleostomi</taxon>
        <taxon>Actinopterygii</taxon>
        <taxon>Neopterygii</taxon>
        <taxon>Teleostei</taxon>
        <taxon>Anguilliformes</taxon>
        <taxon>Anguillidae</taxon>
        <taxon>Anguilla</taxon>
    </lineage>
</organism>
<dbReference type="EMBL" id="GBXM01017046">
    <property type="protein sequence ID" value="JAH91531.1"/>
    <property type="molecule type" value="Transcribed_RNA"/>
</dbReference>
<reference evidence="1" key="1">
    <citation type="submission" date="2014-11" db="EMBL/GenBank/DDBJ databases">
        <authorList>
            <person name="Amaro Gonzalez C."/>
        </authorList>
    </citation>
    <scope>NUCLEOTIDE SEQUENCE</scope>
</reference>
<evidence type="ECO:0000313" key="1">
    <source>
        <dbReference type="EMBL" id="JAH91531.1"/>
    </source>
</evidence>